<keyword evidence="3" id="KW-1185">Reference proteome</keyword>
<dbReference type="Proteomes" id="UP000772196">
    <property type="component" value="Unassembled WGS sequence"/>
</dbReference>
<evidence type="ECO:0000259" key="1">
    <source>
        <dbReference type="Pfam" id="PF04149"/>
    </source>
</evidence>
<organism evidence="2 3">
    <name type="scientific">Streptomyces physcomitrii</name>
    <dbReference type="NCBI Taxonomy" id="2724184"/>
    <lineage>
        <taxon>Bacteria</taxon>
        <taxon>Bacillati</taxon>
        <taxon>Actinomycetota</taxon>
        <taxon>Actinomycetes</taxon>
        <taxon>Kitasatosporales</taxon>
        <taxon>Streptomycetaceae</taxon>
        <taxon>Streptomyces</taxon>
    </lineage>
</organism>
<accession>A0ABX1GX47</accession>
<feature type="domain" description="DUF397" evidence="1">
    <location>
        <begin position="9"/>
        <end position="66"/>
    </location>
</feature>
<name>A0ABX1GX47_9ACTN</name>
<reference evidence="2 3" key="1">
    <citation type="submission" date="2020-04" db="EMBL/GenBank/DDBJ databases">
        <title>Phylogenetic Diversity and Antibacterial Activity against Ralstonia solanacearum of Endophytic Actinomycete Isolated from Moss.</title>
        <authorList>
            <person name="Zhuang X."/>
        </authorList>
    </citation>
    <scope>NUCLEOTIDE SEQUENCE [LARGE SCALE GENOMIC DNA]</scope>
    <source>
        <strain evidence="2 3">LD120</strain>
    </source>
</reference>
<dbReference type="EMBL" id="JAAWWP010000001">
    <property type="protein sequence ID" value="NKI39690.1"/>
    <property type="molecule type" value="Genomic_DNA"/>
</dbReference>
<evidence type="ECO:0000313" key="3">
    <source>
        <dbReference type="Proteomes" id="UP000772196"/>
    </source>
</evidence>
<comment type="caution">
    <text evidence="2">The sequence shown here is derived from an EMBL/GenBank/DDBJ whole genome shotgun (WGS) entry which is preliminary data.</text>
</comment>
<gene>
    <name evidence="2" type="ORF">HFV08_00130</name>
</gene>
<evidence type="ECO:0000313" key="2">
    <source>
        <dbReference type="EMBL" id="NKI39690.1"/>
    </source>
</evidence>
<protein>
    <submittedName>
        <fullName evidence="2">DUF397 domain-containing protein</fullName>
    </submittedName>
</protein>
<proteinExistence type="predicted"/>
<dbReference type="Pfam" id="PF04149">
    <property type="entry name" value="DUF397"/>
    <property type="match status" value="1"/>
</dbReference>
<sequence>MRATDLPSADWRKSSYSGGEAGQCVEIAANLVASHGMVPIRDSKAPTGPILGLRVDAFSSFVAGIKAGQLGTV</sequence>
<dbReference type="InterPro" id="IPR007278">
    <property type="entry name" value="DUF397"/>
</dbReference>